<proteinExistence type="predicted"/>
<reference evidence="2 3" key="1">
    <citation type="submission" date="2021-11" db="EMBL/GenBank/DDBJ databases">
        <authorList>
            <person name="Lee D.-H."/>
            <person name="Kim S.-B."/>
        </authorList>
    </citation>
    <scope>NUCLEOTIDE SEQUENCE [LARGE SCALE GENOMIC DNA]</scope>
    <source>
        <strain evidence="2 3">KCTC 52223</strain>
    </source>
</reference>
<dbReference type="RefSeq" id="WP_230550722.1">
    <property type="nucleotide sequence ID" value="NZ_JAJISD010000004.1"/>
</dbReference>
<feature type="domain" description="Zorya protein ZorC EH" evidence="1">
    <location>
        <begin position="111"/>
        <end position="464"/>
    </location>
</feature>
<dbReference type="InterPro" id="IPR028943">
    <property type="entry name" value="ZorC_EH_Signature_dom"/>
</dbReference>
<dbReference type="Pfam" id="PF15611">
    <property type="entry name" value="EH_Signature"/>
    <property type="match status" value="1"/>
</dbReference>
<protein>
    <submittedName>
        <fullName evidence="2">EH signature domain-containing protein</fullName>
    </submittedName>
</protein>
<organism evidence="2 3">
    <name type="scientific">Reyranella aquatilis</name>
    <dbReference type="NCBI Taxonomy" id="2035356"/>
    <lineage>
        <taxon>Bacteria</taxon>
        <taxon>Pseudomonadati</taxon>
        <taxon>Pseudomonadota</taxon>
        <taxon>Alphaproteobacteria</taxon>
        <taxon>Hyphomicrobiales</taxon>
        <taxon>Reyranellaceae</taxon>
        <taxon>Reyranella</taxon>
    </lineage>
</organism>
<evidence type="ECO:0000313" key="2">
    <source>
        <dbReference type="EMBL" id="MCC8429523.1"/>
    </source>
</evidence>
<evidence type="ECO:0000259" key="1">
    <source>
        <dbReference type="Pfam" id="PF15611"/>
    </source>
</evidence>
<dbReference type="EMBL" id="JAJISD010000004">
    <property type="protein sequence ID" value="MCC8429523.1"/>
    <property type="molecule type" value="Genomic_DNA"/>
</dbReference>
<sequence>MSTLLAELEKLKALVETMPRKRIVPREQDRPTFKALTHVLKTWDVTARPTEDRLVRTRREILAAQRSGRPLKNLPPAVLRDGIWLLWPAAKDGIDRDALQIAILDRLGNNKGLLRRLVDAWLIAFDPDDDTFVAVGRQIDRHLAAPQAGLLAYWKEAHKSYDIFDAVAGPGRIADRLLKDSSGRLLAACRLDAPARASSGYLRAVHYRLSAALPQSIRGDQTVDHFERATRFYAPEGKLRFDEPGPNGAMADGLVGAWLGGQRQPSDRMRDMVLSFLRQHLGDPRVDHQHRWARASAETRQRVRTWLSALSLDAFFNVVGRFAGNAGMGEQWAARQAFWSACLKGGHITDSWLVLGENAARAVSDREELRGSYGRLRDTDANRSVLLIQIGELVFSEWTYNGKLRAWRSGSKAAPRLFRSRYDRSEVIGEGLQFPVPQGRSDLRASGPDGISHAHPGVWQGRTAALLLRDEGIILRPTEWRVR</sequence>
<accession>A0ABS8KTY1</accession>
<gene>
    <name evidence="2" type="ORF">LJ725_11135</name>
</gene>
<name>A0ABS8KTY1_9HYPH</name>
<dbReference type="Proteomes" id="UP001198862">
    <property type="component" value="Unassembled WGS sequence"/>
</dbReference>
<evidence type="ECO:0000313" key="3">
    <source>
        <dbReference type="Proteomes" id="UP001198862"/>
    </source>
</evidence>
<keyword evidence="3" id="KW-1185">Reference proteome</keyword>
<comment type="caution">
    <text evidence="2">The sequence shown here is derived from an EMBL/GenBank/DDBJ whole genome shotgun (WGS) entry which is preliminary data.</text>
</comment>